<feature type="chain" id="PRO_5046877584" evidence="5">
    <location>
        <begin position="20"/>
        <end position="230"/>
    </location>
</feature>
<evidence type="ECO:0000256" key="4">
    <source>
        <dbReference type="ARBA" id="ARBA00022807"/>
    </source>
</evidence>
<organism evidence="7 8">
    <name type="scientific">Candidatus Methylacidiphilum infernorum</name>
    <dbReference type="NCBI Taxonomy" id="511746"/>
    <lineage>
        <taxon>Bacteria</taxon>
        <taxon>Pseudomonadati</taxon>
        <taxon>Verrucomicrobiota</taxon>
        <taxon>Methylacidiphilae</taxon>
        <taxon>Methylacidiphilales</taxon>
        <taxon>Methylacidiphilaceae</taxon>
        <taxon>Methylacidiphilum (ex Ratnadevi et al. 2023)</taxon>
    </lineage>
</organism>
<feature type="domain" description="NlpC/P60" evidence="6">
    <location>
        <begin position="53"/>
        <end position="200"/>
    </location>
</feature>
<evidence type="ECO:0000256" key="3">
    <source>
        <dbReference type="ARBA" id="ARBA00022801"/>
    </source>
</evidence>
<dbReference type="Gene3D" id="3.90.1720.10">
    <property type="entry name" value="endopeptidase domain like (from Nostoc punctiforme)"/>
    <property type="match status" value="1"/>
</dbReference>
<keyword evidence="4" id="KW-0788">Thiol protease</keyword>
<evidence type="ECO:0000313" key="8">
    <source>
        <dbReference type="Proteomes" id="UP000663088"/>
    </source>
</evidence>
<dbReference type="PANTHER" id="PTHR47053:SF1">
    <property type="entry name" value="MUREIN DD-ENDOPEPTIDASE MEPH-RELATED"/>
    <property type="match status" value="1"/>
</dbReference>
<gene>
    <name evidence="7" type="ORF">EM20IM_07830</name>
</gene>
<reference evidence="7 8" key="1">
    <citation type="submission" date="2020-12" db="EMBL/GenBank/DDBJ databases">
        <authorList>
            <person name="Awala S.I."/>
            <person name="Gwak J.-H."/>
            <person name="Kim S.-J."/>
            <person name="Rhee S.-K."/>
        </authorList>
    </citation>
    <scope>NUCLEOTIDE SEQUENCE [LARGE SCALE GENOMIC DNA]</scope>
    <source>
        <strain evidence="7 8">IT5</strain>
    </source>
</reference>
<dbReference type="Proteomes" id="UP000663088">
    <property type="component" value="Chromosome"/>
</dbReference>
<dbReference type="Pfam" id="PF00877">
    <property type="entry name" value="NLPC_P60"/>
    <property type="match status" value="1"/>
</dbReference>
<dbReference type="PROSITE" id="PS51935">
    <property type="entry name" value="NLPC_P60"/>
    <property type="match status" value="1"/>
</dbReference>
<dbReference type="PANTHER" id="PTHR47053">
    <property type="entry name" value="MUREIN DD-ENDOPEPTIDASE MEPH-RELATED"/>
    <property type="match status" value="1"/>
</dbReference>
<sequence length="230" mass="25753">MTFLPLLWPFLFFFSSLFAQVPSPAPSSASLPKDVFPNASLEPEDLVEYPRLSQPVQRLLAQALALTKENLTYLYGSADPKEGGMDCSGFVYYVLVRIGLKDVPRSSSGLYIWVRKEGLFKAVLSNNPDSFELGELQPGDLLFWIGTYPTQNDPPISHVMIYLGHEKQTGERVMVGSSDGRTYHGKRRWGVSVFDLFMSFPNPRYRANGSTKFVGYGEIPGLQSIVIEKE</sequence>
<proteinExistence type="inferred from homology"/>
<dbReference type="InterPro" id="IPR000064">
    <property type="entry name" value="NLP_P60_dom"/>
</dbReference>
<comment type="similarity">
    <text evidence="1">Belongs to the peptidase C40 family.</text>
</comment>
<protein>
    <submittedName>
        <fullName evidence="7">C40 family peptidase</fullName>
    </submittedName>
</protein>
<dbReference type="RefSeq" id="WP_206845629.1">
    <property type="nucleotide sequence ID" value="NZ_CP065956.1"/>
</dbReference>
<dbReference type="EMBL" id="CP065956">
    <property type="protein sequence ID" value="QSR86400.1"/>
    <property type="molecule type" value="Genomic_DNA"/>
</dbReference>
<dbReference type="InterPro" id="IPR051202">
    <property type="entry name" value="Peptidase_C40"/>
</dbReference>
<feature type="signal peptide" evidence="5">
    <location>
        <begin position="1"/>
        <end position="19"/>
    </location>
</feature>
<keyword evidence="8" id="KW-1185">Reference proteome</keyword>
<evidence type="ECO:0000256" key="2">
    <source>
        <dbReference type="ARBA" id="ARBA00022670"/>
    </source>
</evidence>
<accession>A0ABX7PTU3</accession>
<dbReference type="SUPFAM" id="SSF54001">
    <property type="entry name" value="Cysteine proteinases"/>
    <property type="match status" value="1"/>
</dbReference>
<dbReference type="InterPro" id="IPR038765">
    <property type="entry name" value="Papain-like_cys_pep_sf"/>
</dbReference>
<evidence type="ECO:0000256" key="5">
    <source>
        <dbReference type="SAM" id="SignalP"/>
    </source>
</evidence>
<evidence type="ECO:0000256" key="1">
    <source>
        <dbReference type="ARBA" id="ARBA00007074"/>
    </source>
</evidence>
<evidence type="ECO:0000259" key="6">
    <source>
        <dbReference type="PROSITE" id="PS51935"/>
    </source>
</evidence>
<name>A0ABX7PTU3_9BACT</name>
<keyword evidence="5" id="KW-0732">Signal</keyword>
<keyword evidence="3" id="KW-0378">Hydrolase</keyword>
<keyword evidence="2" id="KW-0645">Protease</keyword>
<evidence type="ECO:0000313" key="7">
    <source>
        <dbReference type="EMBL" id="QSR86400.1"/>
    </source>
</evidence>